<dbReference type="Gene3D" id="1.10.3080.10">
    <property type="entry name" value="Clc chloride channel"/>
    <property type="match status" value="1"/>
</dbReference>
<feature type="transmembrane region" description="Helical" evidence="11">
    <location>
        <begin position="390"/>
        <end position="409"/>
    </location>
</feature>
<dbReference type="InterPro" id="IPR050368">
    <property type="entry name" value="ClC-type_chloride_channel"/>
</dbReference>
<protein>
    <submittedName>
        <fullName evidence="13">Voltage-gated chloride channel</fullName>
    </submittedName>
</protein>
<keyword evidence="5" id="KW-0406">Ion transport</keyword>
<organism evidence="13 14">
    <name type="scientific">Pseudoalteromonas piratica</name>
    <dbReference type="NCBI Taxonomy" id="1348114"/>
    <lineage>
        <taxon>Bacteria</taxon>
        <taxon>Pseudomonadati</taxon>
        <taxon>Pseudomonadota</taxon>
        <taxon>Gammaproteobacteria</taxon>
        <taxon>Alteromonadales</taxon>
        <taxon>Pseudoalteromonadaceae</taxon>
        <taxon>Pseudoalteromonas</taxon>
    </lineage>
</organism>
<evidence type="ECO:0000313" key="13">
    <source>
        <dbReference type="EMBL" id="AIY66420.1"/>
    </source>
</evidence>
<evidence type="ECO:0000256" key="6">
    <source>
        <dbReference type="ARBA" id="ARBA00023136"/>
    </source>
</evidence>
<feature type="transmembrane region" description="Helical" evidence="11">
    <location>
        <begin position="102"/>
        <end position="124"/>
    </location>
</feature>
<dbReference type="Pfam" id="PF00654">
    <property type="entry name" value="Voltage_CLC"/>
    <property type="match status" value="1"/>
</dbReference>
<dbReference type="CDD" id="cd00400">
    <property type="entry name" value="Voltage_gated_ClC"/>
    <property type="match status" value="1"/>
</dbReference>
<keyword evidence="14" id="KW-1185">Reference proteome</keyword>
<evidence type="ECO:0000256" key="3">
    <source>
        <dbReference type="ARBA" id="ARBA00022692"/>
    </source>
</evidence>
<gene>
    <name evidence="13" type="ORF">OM33_14470</name>
</gene>
<feature type="domain" description="CBS" evidence="12">
    <location>
        <begin position="498"/>
        <end position="557"/>
    </location>
</feature>
<feature type="transmembrane region" description="Helical" evidence="11">
    <location>
        <begin position="20"/>
        <end position="42"/>
    </location>
</feature>
<evidence type="ECO:0000256" key="9">
    <source>
        <dbReference type="ARBA" id="ARBA00023303"/>
    </source>
</evidence>
<feature type="transmembrane region" description="Helical" evidence="11">
    <location>
        <begin position="326"/>
        <end position="346"/>
    </location>
</feature>
<dbReference type="STRING" id="1348114.OM33_14470"/>
<evidence type="ECO:0000256" key="8">
    <source>
        <dbReference type="ARBA" id="ARBA00023214"/>
    </source>
</evidence>
<dbReference type="HOGENOM" id="CLU_015263_5_4_6"/>
<keyword evidence="3 11" id="KW-0812">Transmembrane</keyword>
<keyword evidence="10" id="KW-0129">CBS domain</keyword>
<evidence type="ECO:0000256" key="1">
    <source>
        <dbReference type="ARBA" id="ARBA00004141"/>
    </source>
</evidence>
<dbReference type="SUPFAM" id="SSF81340">
    <property type="entry name" value="Clc chloride channel"/>
    <property type="match status" value="1"/>
</dbReference>
<reference evidence="13 14" key="1">
    <citation type="submission" date="2014-11" db="EMBL/GenBank/DDBJ databases">
        <title>Complete Genome Sequence of Pseudoalteromonas sp. Strain OCN003 Isolated from Kaneohe Bay, Oahu, Hawaii.</title>
        <authorList>
            <person name="Beurmann S."/>
            <person name="Videau P."/>
            <person name="Ushijima B."/>
            <person name="Smith A.M."/>
            <person name="Aeby G.S."/>
            <person name="Callahan S.M."/>
            <person name="Belcaid M."/>
        </authorList>
    </citation>
    <scope>NUCLEOTIDE SEQUENCE [LARGE SCALE GENOMIC DNA]</scope>
    <source>
        <strain evidence="13 14">OCN003</strain>
    </source>
</reference>
<evidence type="ECO:0000256" key="10">
    <source>
        <dbReference type="PROSITE-ProRule" id="PRU00703"/>
    </source>
</evidence>
<dbReference type="eggNOG" id="COG0038">
    <property type="taxonomic scope" value="Bacteria"/>
</dbReference>
<keyword evidence="8" id="KW-0868">Chloride</keyword>
<feature type="transmembrane region" description="Helical" evidence="11">
    <location>
        <begin position="300"/>
        <end position="319"/>
    </location>
</feature>
<keyword evidence="6 11" id="KW-0472">Membrane</keyword>
<sequence length="558" mass="60079">MAALRRVVARPKSSIQLALLGVLAGLVAAMLIIMFRLVVLIGQSGFVSEYDNFTQLPETDRLILPIIAAVFIATFAYLTGFKHYRLGIPYVIHRIKQNYGQMPIWNAVNQFVGGAIALISGFSVGREGPSVHMGAAGASVIASYLHLPFNAMRTLTGCGVAAGISASFNTPLAAVIFVMEVVLREYKVHIFVPVILASVTGAITTQFVFGSDSELALITVESIPPWHYPYLIVCGIVLGAVAYGFNKNLMLIIRTFKTVNMFPRLILAGIITGAIGYLVPQAMGSGMSAIDIAVSSPEQVQLLTTILIAKLLATLFALGLGIPGGIIGPVIGLGVILGSLMSYFAAFISPDVNITGTYAVLGMAGLLAATLNAPLAALMTVMELTASHTIIVPAMLVIVSAYLTALQGFGNRSIFLQQLDFQGLKYQVSPAVEALQKVGVIEEMSDKFNLLYSDDKALIAESLDAADAQTPLIVFDQDNGYRLAEYDLNLTAEESVKIRYIEMQGVSSQSTLGDAFEILRDNRSGVIYVYDQLKDNDILGIIRWDDIRQILMIRNALL</sequence>
<dbReference type="KEGG" id="pseo:OM33_14470"/>
<evidence type="ECO:0000256" key="11">
    <source>
        <dbReference type="SAM" id="Phobius"/>
    </source>
</evidence>
<name>A0A0A7EIB6_9GAMM</name>
<keyword evidence="2" id="KW-0813">Transport</keyword>
<evidence type="ECO:0000313" key="14">
    <source>
        <dbReference type="Proteomes" id="UP000030341"/>
    </source>
</evidence>
<feature type="transmembrane region" description="Helical" evidence="11">
    <location>
        <begin position="190"/>
        <end position="209"/>
    </location>
</feature>
<keyword evidence="7" id="KW-0869">Chloride channel</keyword>
<dbReference type="PRINTS" id="PR00762">
    <property type="entry name" value="CLCHANNEL"/>
</dbReference>
<comment type="subcellular location">
    <subcellularLocation>
        <location evidence="1">Membrane</location>
        <topology evidence="1">Multi-pass membrane protein</topology>
    </subcellularLocation>
</comment>
<dbReference type="AlphaFoldDB" id="A0A0A7EIB6"/>
<feature type="transmembrane region" description="Helical" evidence="11">
    <location>
        <begin position="154"/>
        <end position="178"/>
    </location>
</feature>
<evidence type="ECO:0000256" key="2">
    <source>
        <dbReference type="ARBA" id="ARBA00022448"/>
    </source>
</evidence>
<dbReference type="InterPro" id="IPR014743">
    <property type="entry name" value="Cl-channel_core"/>
</dbReference>
<feature type="transmembrane region" description="Helical" evidence="11">
    <location>
        <begin position="358"/>
        <end position="378"/>
    </location>
</feature>
<proteinExistence type="predicted"/>
<accession>A0A0A7EIB6</accession>
<evidence type="ECO:0000259" key="12">
    <source>
        <dbReference type="PROSITE" id="PS51371"/>
    </source>
</evidence>
<dbReference type="PROSITE" id="PS51371">
    <property type="entry name" value="CBS"/>
    <property type="match status" value="1"/>
</dbReference>
<dbReference type="Proteomes" id="UP000030341">
    <property type="component" value="Chromosome 1"/>
</dbReference>
<feature type="transmembrane region" description="Helical" evidence="11">
    <location>
        <begin position="229"/>
        <end position="249"/>
    </location>
</feature>
<dbReference type="PANTHER" id="PTHR43427:SF6">
    <property type="entry name" value="CHLORIDE CHANNEL PROTEIN CLC-E"/>
    <property type="match status" value="1"/>
</dbReference>
<dbReference type="EMBL" id="CP009888">
    <property type="protein sequence ID" value="AIY66420.1"/>
    <property type="molecule type" value="Genomic_DNA"/>
</dbReference>
<dbReference type="PANTHER" id="PTHR43427">
    <property type="entry name" value="CHLORIDE CHANNEL PROTEIN CLC-E"/>
    <property type="match status" value="1"/>
</dbReference>
<dbReference type="InterPro" id="IPR000644">
    <property type="entry name" value="CBS_dom"/>
</dbReference>
<dbReference type="GO" id="GO:0005254">
    <property type="term" value="F:chloride channel activity"/>
    <property type="evidence" value="ECO:0007669"/>
    <property type="project" value="UniProtKB-KW"/>
</dbReference>
<evidence type="ECO:0000256" key="5">
    <source>
        <dbReference type="ARBA" id="ARBA00023065"/>
    </source>
</evidence>
<evidence type="ECO:0000256" key="7">
    <source>
        <dbReference type="ARBA" id="ARBA00023173"/>
    </source>
</evidence>
<keyword evidence="9" id="KW-0407">Ion channel</keyword>
<keyword evidence="4 11" id="KW-1133">Transmembrane helix</keyword>
<dbReference type="SUPFAM" id="SSF54631">
    <property type="entry name" value="CBS-domain pair"/>
    <property type="match status" value="1"/>
</dbReference>
<dbReference type="GO" id="GO:0034707">
    <property type="term" value="C:chloride channel complex"/>
    <property type="evidence" value="ECO:0007669"/>
    <property type="project" value="UniProtKB-KW"/>
</dbReference>
<dbReference type="InterPro" id="IPR001807">
    <property type="entry name" value="ClC"/>
</dbReference>
<evidence type="ECO:0000256" key="4">
    <source>
        <dbReference type="ARBA" id="ARBA00022989"/>
    </source>
</evidence>
<dbReference type="InterPro" id="IPR046342">
    <property type="entry name" value="CBS_dom_sf"/>
</dbReference>
<feature type="transmembrane region" description="Helical" evidence="11">
    <location>
        <begin position="261"/>
        <end position="280"/>
    </location>
</feature>
<feature type="transmembrane region" description="Helical" evidence="11">
    <location>
        <begin position="62"/>
        <end position="81"/>
    </location>
</feature>